<feature type="transmembrane region" description="Helical" evidence="1">
    <location>
        <begin position="161"/>
        <end position="183"/>
    </location>
</feature>
<keyword evidence="1" id="KW-0812">Transmembrane</keyword>
<dbReference type="AlphaFoldDB" id="A0A7W3TI91"/>
<dbReference type="EMBL" id="VKHT01001579">
    <property type="protein sequence ID" value="MBB0247309.1"/>
    <property type="molecule type" value="Genomic_DNA"/>
</dbReference>
<keyword evidence="3" id="KW-0407">Ion channel</keyword>
<evidence type="ECO:0000313" key="3">
    <source>
        <dbReference type="EMBL" id="MBB0247309.1"/>
    </source>
</evidence>
<feature type="transmembrane region" description="Helical" evidence="1">
    <location>
        <begin position="35"/>
        <end position="52"/>
    </location>
</feature>
<dbReference type="Gene3D" id="1.10.287.70">
    <property type="match status" value="1"/>
</dbReference>
<evidence type="ECO:0000259" key="2">
    <source>
        <dbReference type="Pfam" id="PF07885"/>
    </source>
</evidence>
<feature type="transmembrane region" description="Helical" evidence="1">
    <location>
        <begin position="121"/>
        <end position="141"/>
    </location>
</feature>
<feature type="non-terminal residue" evidence="3">
    <location>
        <position position="222"/>
    </location>
</feature>
<keyword evidence="3" id="KW-0406">Ion transport</keyword>
<feature type="domain" description="Potassium channel" evidence="2">
    <location>
        <begin position="127"/>
        <end position="212"/>
    </location>
</feature>
<accession>A0A7W3TI91</accession>
<dbReference type="InterPro" id="IPR013099">
    <property type="entry name" value="K_chnl_dom"/>
</dbReference>
<keyword evidence="4" id="KW-1185">Reference proteome</keyword>
<evidence type="ECO:0000256" key="1">
    <source>
        <dbReference type="SAM" id="Phobius"/>
    </source>
</evidence>
<dbReference type="Pfam" id="PF07885">
    <property type="entry name" value="Ion_trans_2"/>
    <property type="match status" value="1"/>
</dbReference>
<name>A0A7W3TI91_9ACTN</name>
<dbReference type="SUPFAM" id="SSF81324">
    <property type="entry name" value="Voltage-gated potassium channels"/>
    <property type="match status" value="1"/>
</dbReference>
<evidence type="ECO:0000313" key="4">
    <source>
        <dbReference type="Proteomes" id="UP000538929"/>
    </source>
</evidence>
<sequence>MLRDVRFRDLALLLLVVAVLQFGYPITLYGALWNALYTVLYAGMIAFGLRTVRTEGHHMPPVVGVAIIFSCFAGWSVVDRDNTVAELGRHLSIAAFQLLLIVSLVLFVFRRHRRPGPELILAAISVYLLLGAFFAACFMAMELSAPGSFTDLAAPDEAIDWSLLMYFGFVTLATVGYGDVVPLAPWAQALSAMQAVTATLFLTTVIARLVGVYTVAPRGGDG</sequence>
<feature type="transmembrane region" description="Helical" evidence="1">
    <location>
        <begin position="90"/>
        <end position="109"/>
    </location>
</feature>
<feature type="transmembrane region" description="Helical" evidence="1">
    <location>
        <begin position="59"/>
        <end position="78"/>
    </location>
</feature>
<dbReference type="GO" id="GO:0034220">
    <property type="term" value="P:monoatomic ion transmembrane transport"/>
    <property type="evidence" value="ECO:0007669"/>
    <property type="project" value="UniProtKB-KW"/>
</dbReference>
<keyword evidence="3" id="KW-0813">Transport</keyword>
<gene>
    <name evidence="3" type="ORF">FNQ90_25110</name>
</gene>
<dbReference type="Proteomes" id="UP000538929">
    <property type="component" value="Unassembled WGS sequence"/>
</dbReference>
<protein>
    <submittedName>
        <fullName evidence="3">Two pore domain potassium channel family protein</fullName>
    </submittedName>
</protein>
<dbReference type="RefSeq" id="WP_182608510.1">
    <property type="nucleotide sequence ID" value="NZ_VKHT01001579.1"/>
</dbReference>
<keyword evidence="1" id="KW-1133">Transmembrane helix</keyword>
<keyword evidence="1" id="KW-0472">Membrane</keyword>
<organism evidence="3 4">
    <name type="scientific">Streptomyces alkaliphilus</name>
    <dbReference type="NCBI Taxonomy" id="1472722"/>
    <lineage>
        <taxon>Bacteria</taxon>
        <taxon>Bacillati</taxon>
        <taxon>Actinomycetota</taxon>
        <taxon>Actinomycetes</taxon>
        <taxon>Kitasatosporales</taxon>
        <taxon>Streptomycetaceae</taxon>
        <taxon>Streptomyces</taxon>
    </lineage>
</organism>
<reference evidence="4" key="1">
    <citation type="submission" date="2019-10" db="EMBL/GenBank/DDBJ databases">
        <title>Streptomyces sp. nov., a novel actinobacterium isolated from alkaline environment.</title>
        <authorList>
            <person name="Golinska P."/>
        </authorList>
    </citation>
    <scope>NUCLEOTIDE SEQUENCE [LARGE SCALE GENOMIC DNA]</scope>
    <source>
        <strain evidence="4">DSM 42118</strain>
    </source>
</reference>
<feature type="transmembrane region" description="Helical" evidence="1">
    <location>
        <begin position="195"/>
        <end position="216"/>
    </location>
</feature>
<proteinExistence type="predicted"/>
<comment type="caution">
    <text evidence="3">The sequence shown here is derived from an EMBL/GenBank/DDBJ whole genome shotgun (WGS) entry which is preliminary data.</text>
</comment>